<evidence type="ECO:0000256" key="8">
    <source>
        <dbReference type="SAM" id="MobiDB-lite"/>
    </source>
</evidence>
<protein>
    <recommendedName>
        <fullName evidence="12">Lysosome-associated membrane glycoprotein 1</fullName>
    </recommendedName>
</protein>
<dbReference type="AlphaFoldDB" id="A0A9D4G5N4"/>
<proteinExistence type="inferred from homology"/>
<keyword evidence="2 7" id="KW-0812">Transmembrane</keyword>
<evidence type="ECO:0000256" key="9">
    <source>
        <dbReference type="SAM" id="Phobius"/>
    </source>
</evidence>
<feature type="compositionally biased region" description="Low complexity" evidence="8">
    <location>
        <begin position="1"/>
        <end position="10"/>
    </location>
</feature>
<dbReference type="PROSITE" id="PS51407">
    <property type="entry name" value="LAMP_3"/>
    <property type="match status" value="1"/>
</dbReference>
<reference evidence="10" key="2">
    <citation type="submission" date="2020-11" db="EMBL/GenBank/DDBJ databases">
        <authorList>
            <person name="McCartney M.A."/>
            <person name="Auch B."/>
            <person name="Kono T."/>
            <person name="Mallez S."/>
            <person name="Becker A."/>
            <person name="Gohl D.M."/>
            <person name="Silverstein K.A.T."/>
            <person name="Koren S."/>
            <person name="Bechman K.B."/>
            <person name="Herman A."/>
            <person name="Abrahante J.E."/>
            <person name="Garbe J."/>
        </authorList>
    </citation>
    <scope>NUCLEOTIDE SEQUENCE</scope>
    <source>
        <strain evidence="10">Duluth1</strain>
        <tissue evidence="10">Whole animal</tissue>
    </source>
</reference>
<feature type="compositionally biased region" description="Low complexity" evidence="8">
    <location>
        <begin position="101"/>
        <end position="187"/>
    </location>
</feature>
<keyword evidence="5 7" id="KW-0472">Membrane</keyword>
<dbReference type="GO" id="GO:0005765">
    <property type="term" value="C:lysosomal membrane"/>
    <property type="evidence" value="ECO:0007669"/>
    <property type="project" value="TreeGrafter"/>
</dbReference>
<keyword evidence="3" id="KW-0732">Signal</keyword>
<evidence type="ECO:0000256" key="4">
    <source>
        <dbReference type="ARBA" id="ARBA00022989"/>
    </source>
</evidence>
<evidence type="ECO:0000256" key="3">
    <source>
        <dbReference type="ARBA" id="ARBA00022729"/>
    </source>
</evidence>
<dbReference type="GO" id="GO:0005886">
    <property type="term" value="C:plasma membrane"/>
    <property type="evidence" value="ECO:0007669"/>
    <property type="project" value="TreeGrafter"/>
</dbReference>
<evidence type="ECO:0000256" key="6">
    <source>
        <dbReference type="ARBA" id="ARBA00023180"/>
    </source>
</evidence>
<evidence type="ECO:0000256" key="5">
    <source>
        <dbReference type="ARBA" id="ARBA00023136"/>
    </source>
</evidence>
<dbReference type="EMBL" id="JAIWYP010000006">
    <property type="protein sequence ID" value="KAH3810999.1"/>
    <property type="molecule type" value="Genomic_DNA"/>
</dbReference>
<dbReference type="Proteomes" id="UP000828390">
    <property type="component" value="Unassembled WGS sequence"/>
</dbReference>
<evidence type="ECO:0000256" key="7">
    <source>
        <dbReference type="PROSITE-ProRule" id="PRU00740"/>
    </source>
</evidence>
<evidence type="ECO:0008006" key="12">
    <source>
        <dbReference type="Google" id="ProtNLM"/>
    </source>
</evidence>
<dbReference type="GO" id="GO:0072594">
    <property type="term" value="P:establishment of protein localization to organelle"/>
    <property type="evidence" value="ECO:0007669"/>
    <property type="project" value="TreeGrafter"/>
</dbReference>
<feature type="compositionally biased region" description="Low complexity" evidence="8">
    <location>
        <begin position="18"/>
        <end position="90"/>
    </location>
</feature>
<dbReference type="Gene3D" id="2.40.160.110">
    <property type="match status" value="1"/>
</dbReference>
<dbReference type="PANTHER" id="PTHR11506:SF35">
    <property type="entry name" value="LYSOSOME-ASSOCIATED MEMBRANE GLYCOPROTEIN 5"/>
    <property type="match status" value="1"/>
</dbReference>
<comment type="caution">
    <text evidence="7">Lacks conserved residue(s) required for the propagation of feature annotation.</text>
</comment>
<sequence>MAATTTLEPTHTTHETTTRAATTTESPKTKPTSSESTTMEHTTPGSTVPNTSTNKPTTPKSTTVESTTTEATTPKTKPTSSESTTMEHTTPGSTVPDTSTHKTTTPKSTTAESTTTEATTPEATTSAATTSEATTSEATTPEATTPEATTQEATTPQFTTPEVTTPENTTPEATTSEVTTTQVTTPEPTTPVPAIIQTFGILDKENKTYCIVLEGKLEFEIPYMTKDGKVIKARIPLPINTTVSGSCKYNGLDTAQQIILSFFDDWSFSVIINQSQTVSFGRRRLLAETVTYDWNAISLNYVIDDNFPNAQDIGKRFQDFSKPNFAEFKSKQDGSYKCDADQRIDIGDQNITLVLSNFQYTAFAKQVDKTFENEGVTECGADKKDDDDHVGAIVGGVVGGTVGLIIIIGIVLYCRNRRRKDYVVM</sequence>
<comment type="caution">
    <text evidence="10">The sequence shown here is derived from an EMBL/GenBank/DDBJ whole genome shotgun (WGS) entry which is preliminary data.</text>
</comment>
<evidence type="ECO:0000313" key="11">
    <source>
        <dbReference type="Proteomes" id="UP000828390"/>
    </source>
</evidence>
<gene>
    <name evidence="10" type="ORF">DPMN_139399</name>
</gene>
<evidence type="ECO:0000313" key="10">
    <source>
        <dbReference type="EMBL" id="KAH3810999.1"/>
    </source>
</evidence>
<organism evidence="10 11">
    <name type="scientific">Dreissena polymorpha</name>
    <name type="common">Zebra mussel</name>
    <name type="synonym">Mytilus polymorpha</name>
    <dbReference type="NCBI Taxonomy" id="45954"/>
    <lineage>
        <taxon>Eukaryota</taxon>
        <taxon>Metazoa</taxon>
        <taxon>Spiralia</taxon>
        <taxon>Lophotrochozoa</taxon>
        <taxon>Mollusca</taxon>
        <taxon>Bivalvia</taxon>
        <taxon>Autobranchia</taxon>
        <taxon>Heteroconchia</taxon>
        <taxon>Euheterodonta</taxon>
        <taxon>Imparidentia</taxon>
        <taxon>Neoheterodontei</taxon>
        <taxon>Myida</taxon>
        <taxon>Dreissenoidea</taxon>
        <taxon>Dreissenidae</taxon>
        <taxon>Dreissena</taxon>
    </lineage>
</organism>
<keyword evidence="6" id="KW-0325">Glycoprotein</keyword>
<reference evidence="10" key="1">
    <citation type="journal article" date="2019" name="bioRxiv">
        <title>The Genome of the Zebra Mussel, Dreissena polymorpha: A Resource for Invasive Species Research.</title>
        <authorList>
            <person name="McCartney M.A."/>
            <person name="Auch B."/>
            <person name="Kono T."/>
            <person name="Mallez S."/>
            <person name="Zhang Y."/>
            <person name="Obille A."/>
            <person name="Becker A."/>
            <person name="Abrahante J.E."/>
            <person name="Garbe J."/>
            <person name="Badalamenti J.P."/>
            <person name="Herman A."/>
            <person name="Mangelson H."/>
            <person name="Liachko I."/>
            <person name="Sullivan S."/>
            <person name="Sone E.D."/>
            <person name="Koren S."/>
            <person name="Silverstein K.A.T."/>
            <person name="Beckman K.B."/>
            <person name="Gohl D.M."/>
        </authorList>
    </citation>
    <scope>NUCLEOTIDE SEQUENCE</scope>
    <source>
        <strain evidence="10">Duluth1</strain>
        <tissue evidence="10">Whole animal</tissue>
    </source>
</reference>
<keyword evidence="11" id="KW-1185">Reference proteome</keyword>
<name>A0A9D4G5N4_DREPO</name>
<evidence type="ECO:0000256" key="2">
    <source>
        <dbReference type="ARBA" id="ARBA00022692"/>
    </source>
</evidence>
<feature type="region of interest" description="Disordered" evidence="8">
    <location>
        <begin position="1"/>
        <end position="191"/>
    </location>
</feature>
<comment type="similarity">
    <text evidence="7">Belongs to the LAMP family.</text>
</comment>
<keyword evidence="4 9" id="KW-1133">Transmembrane helix</keyword>
<dbReference type="GO" id="GO:0031902">
    <property type="term" value="C:late endosome membrane"/>
    <property type="evidence" value="ECO:0007669"/>
    <property type="project" value="TreeGrafter"/>
</dbReference>
<dbReference type="InterPro" id="IPR002000">
    <property type="entry name" value="Lysosome-assoc_membr_glycop"/>
</dbReference>
<evidence type="ECO:0000256" key="1">
    <source>
        <dbReference type="ARBA" id="ARBA00004251"/>
    </source>
</evidence>
<comment type="subcellular location">
    <subcellularLocation>
        <location evidence="1">Cell membrane</location>
        <topology evidence="1">Single-pass type I membrane protein</topology>
    </subcellularLocation>
    <subcellularLocation>
        <location evidence="7">Membrane</location>
        <topology evidence="7">Single-pass type I membrane protein</topology>
    </subcellularLocation>
</comment>
<dbReference type="PANTHER" id="PTHR11506">
    <property type="entry name" value="LYSOSOME-ASSOCIATED MEMBRANE GLYCOPROTEIN"/>
    <property type="match status" value="1"/>
</dbReference>
<feature type="transmembrane region" description="Helical" evidence="9">
    <location>
        <begin position="390"/>
        <end position="413"/>
    </location>
</feature>
<accession>A0A9D4G5N4</accession>